<protein>
    <recommendedName>
        <fullName evidence="2">CCHC-type domain-containing protein</fullName>
    </recommendedName>
</protein>
<keyword evidence="1" id="KW-0862">Zinc</keyword>
<gene>
    <name evidence="3" type="ORF">M5K25_004935</name>
</gene>
<proteinExistence type="predicted"/>
<keyword evidence="1" id="KW-0479">Metal-binding</keyword>
<keyword evidence="1" id="KW-0863">Zinc-finger</keyword>
<comment type="caution">
    <text evidence="3">The sequence shown here is derived from an EMBL/GenBank/DDBJ whole genome shotgun (WGS) entry which is preliminary data.</text>
</comment>
<accession>A0ABD0VNA9</accession>
<dbReference type="InterPro" id="IPR001878">
    <property type="entry name" value="Znf_CCHC"/>
</dbReference>
<feature type="domain" description="CCHC-type" evidence="2">
    <location>
        <begin position="72"/>
        <end position="86"/>
    </location>
</feature>
<sequence>MYWDPSNIARMAAMVGELLWMDEQSSSWGQSSYARVCVRIDLTQKLSSGFWIKGLNGRFFQRVEYEGLSHLCFHCGFIGHKVESCPLKTKLQPDSNIDYTLPSTDTEVHNIAIPISTQQPSSDLDQLGTWNIVSRRRKPMQKAQFLASPSTGHGHKKDVPFQHPVSQSLLSSMLRILSRGITPTKA</sequence>
<evidence type="ECO:0000313" key="3">
    <source>
        <dbReference type="EMBL" id="KAL0924126.1"/>
    </source>
</evidence>
<keyword evidence="4" id="KW-1185">Reference proteome</keyword>
<dbReference type="PANTHER" id="PTHR31286:SF180">
    <property type="entry name" value="OS10G0362600 PROTEIN"/>
    <property type="match status" value="1"/>
</dbReference>
<reference evidence="3 4" key="1">
    <citation type="journal article" date="2024" name="Plant Biotechnol. J.">
        <title>Dendrobium thyrsiflorum genome and its molecular insights into genes involved in important horticultural traits.</title>
        <authorList>
            <person name="Chen B."/>
            <person name="Wang J.Y."/>
            <person name="Zheng P.J."/>
            <person name="Li K.L."/>
            <person name="Liang Y.M."/>
            <person name="Chen X.F."/>
            <person name="Zhang C."/>
            <person name="Zhao X."/>
            <person name="He X."/>
            <person name="Zhang G.Q."/>
            <person name="Liu Z.J."/>
            <person name="Xu Q."/>
        </authorList>
    </citation>
    <scope>NUCLEOTIDE SEQUENCE [LARGE SCALE GENOMIC DNA]</scope>
    <source>
        <strain evidence="3">GZMU011</strain>
    </source>
</reference>
<dbReference type="PROSITE" id="PS50158">
    <property type="entry name" value="ZF_CCHC"/>
    <property type="match status" value="1"/>
</dbReference>
<dbReference type="EMBL" id="JANQDX010000005">
    <property type="protein sequence ID" value="KAL0924126.1"/>
    <property type="molecule type" value="Genomic_DNA"/>
</dbReference>
<organism evidence="3 4">
    <name type="scientific">Dendrobium thyrsiflorum</name>
    <name type="common">Pinecone-like raceme dendrobium</name>
    <name type="synonym">Orchid</name>
    <dbReference type="NCBI Taxonomy" id="117978"/>
    <lineage>
        <taxon>Eukaryota</taxon>
        <taxon>Viridiplantae</taxon>
        <taxon>Streptophyta</taxon>
        <taxon>Embryophyta</taxon>
        <taxon>Tracheophyta</taxon>
        <taxon>Spermatophyta</taxon>
        <taxon>Magnoliopsida</taxon>
        <taxon>Liliopsida</taxon>
        <taxon>Asparagales</taxon>
        <taxon>Orchidaceae</taxon>
        <taxon>Epidendroideae</taxon>
        <taxon>Malaxideae</taxon>
        <taxon>Dendrobiinae</taxon>
        <taxon>Dendrobium</taxon>
    </lineage>
</organism>
<name>A0ABD0VNA9_DENTH</name>
<evidence type="ECO:0000313" key="4">
    <source>
        <dbReference type="Proteomes" id="UP001552299"/>
    </source>
</evidence>
<dbReference type="AlphaFoldDB" id="A0ABD0VNA9"/>
<dbReference type="InterPro" id="IPR040256">
    <property type="entry name" value="At4g02000-like"/>
</dbReference>
<dbReference type="InterPro" id="IPR036875">
    <property type="entry name" value="Znf_CCHC_sf"/>
</dbReference>
<dbReference type="SUPFAM" id="SSF57756">
    <property type="entry name" value="Retrovirus zinc finger-like domains"/>
    <property type="match status" value="1"/>
</dbReference>
<dbReference type="Proteomes" id="UP001552299">
    <property type="component" value="Unassembled WGS sequence"/>
</dbReference>
<dbReference type="GO" id="GO:0008270">
    <property type="term" value="F:zinc ion binding"/>
    <property type="evidence" value="ECO:0007669"/>
    <property type="project" value="UniProtKB-KW"/>
</dbReference>
<evidence type="ECO:0000259" key="2">
    <source>
        <dbReference type="PROSITE" id="PS50158"/>
    </source>
</evidence>
<evidence type="ECO:0000256" key="1">
    <source>
        <dbReference type="PROSITE-ProRule" id="PRU00047"/>
    </source>
</evidence>
<dbReference type="PANTHER" id="PTHR31286">
    <property type="entry name" value="GLYCINE-RICH CELL WALL STRUCTURAL PROTEIN 1.8-LIKE"/>
    <property type="match status" value="1"/>
</dbReference>